<dbReference type="PANTHER" id="PTHR31286:SF180">
    <property type="entry name" value="OS10G0362600 PROTEIN"/>
    <property type="match status" value="1"/>
</dbReference>
<evidence type="ECO:0000256" key="1">
    <source>
        <dbReference type="SAM" id="MobiDB-lite"/>
    </source>
</evidence>
<dbReference type="AlphaFoldDB" id="A0A2N9J7R7"/>
<protein>
    <recommendedName>
        <fullName evidence="2">Reverse transcriptase zinc-binding domain-containing protein</fullName>
    </recommendedName>
</protein>
<proteinExistence type="predicted"/>
<feature type="compositionally biased region" description="Polar residues" evidence="1">
    <location>
        <begin position="146"/>
        <end position="156"/>
    </location>
</feature>
<feature type="domain" description="Reverse transcriptase zinc-binding" evidence="2">
    <location>
        <begin position="615"/>
        <end position="672"/>
    </location>
</feature>
<accession>A0A2N9J7R7</accession>
<dbReference type="EMBL" id="OIVN01006403">
    <property type="protein sequence ID" value="SPD32401.1"/>
    <property type="molecule type" value="Genomic_DNA"/>
</dbReference>
<evidence type="ECO:0000313" key="3">
    <source>
        <dbReference type="EMBL" id="SPD32401.1"/>
    </source>
</evidence>
<dbReference type="InterPro" id="IPR026960">
    <property type="entry name" value="RVT-Znf"/>
</dbReference>
<reference evidence="3" key="1">
    <citation type="submission" date="2018-02" db="EMBL/GenBank/DDBJ databases">
        <authorList>
            <person name="Cohen D.B."/>
            <person name="Kent A.D."/>
        </authorList>
    </citation>
    <scope>NUCLEOTIDE SEQUENCE</scope>
</reference>
<dbReference type="Pfam" id="PF13966">
    <property type="entry name" value="zf-RVT"/>
    <property type="match status" value="1"/>
</dbReference>
<dbReference type="InterPro" id="IPR040256">
    <property type="entry name" value="At4g02000-like"/>
</dbReference>
<organism evidence="3">
    <name type="scientific">Fagus sylvatica</name>
    <name type="common">Beechnut</name>
    <dbReference type="NCBI Taxonomy" id="28930"/>
    <lineage>
        <taxon>Eukaryota</taxon>
        <taxon>Viridiplantae</taxon>
        <taxon>Streptophyta</taxon>
        <taxon>Embryophyta</taxon>
        <taxon>Tracheophyta</taxon>
        <taxon>Spermatophyta</taxon>
        <taxon>Magnoliopsida</taxon>
        <taxon>eudicotyledons</taxon>
        <taxon>Gunneridae</taxon>
        <taxon>Pentapetalae</taxon>
        <taxon>rosids</taxon>
        <taxon>fabids</taxon>
        <taxon>Fagales</taxon>
        <taxon>Fagaceae</taxon>
        <taxon>Fagus</taxon>
    </lineage>
</organism>
<sequence length="769" mass="88181">MIIPKRVIFTALPFWLVKRTVDEIPIWIKILRLPLEYWNSKCLSYIASGVGKPLFADANTKSNTRLGFARVFVEVDVNAQFPEEIEVDMGIVQQIEIQNRAPSIKASGFPNINIRLGIKKDLTDGAHLKVTEVSSQQPIEKKKIESSSNRFNSLSVTDRDENLNGGLEEDGQPSRSRGFSTLTVQQVIAEALKSNTKMNIQSKKKGGLRVMGETTKGNLCRIWLLWKVEDISITVISTSSQYLHCRVTLLESKSDYYITFIYASNEDVDRRKLWLDMEDLQAMVANSPWLLAVDFNVEEAWATEIVDSPMYTLARKLKDVKAKLRDVDKYLYGCIFQKVNITRQKLEAVQSRLMQRQSDISLRRVEHECLHELTSILGAEESYLKQKAKNKWLQLGHQNNRFFYNQIKARQARNAIKCLIDSDVTEDEIRCTLFSLGSEKAPGPDGFTAHFFKKSWSIVGKEVMLRAKEVPKFLGSKVCLPKQEGGLGLKRIEEWNKAAVLKHIWHLFTQAGSLWVAWVHDELLKGSSFWTVKVPQSCSWGWRKLLKLRLEARDLLSHEVGDGSTISLWHDRWHPNGVLYQTYGHRIVHDAASNLQAKIKESDKAVWSLTAAGNFNCAATWQHLRSKQIEVPWWKLIWFQGAIPKHCFIGWLAMKDRLTTKDRLLLWGINVDLPPLLQIIGTYCLSAGIKNLKGRSFRVTLCKIAWWATVYHLWQQRNARLHAGEMKSEENIIKAIRRDVKAKMEPVKAPTSILHQTLCNNWNILLCTF</sequence>
<dbReference type="PANTHER" id="PTHR31286">
    <property type="entry name" value="GLYCINE-RICH CELL WALL STRUCTURAL PROTEIN 1.8-LIKE"/>
    <property type="match status" value="1"/>
</dbReference>
<name>A0A2N9J7R7_FAGSY</name>
<feature type="region of interest" description="Disordered" evidence="1">
    <location>
        <begin position="139"/>
        <end position="177"/>
    </location>
</feature>
<gene>
    <name evidence="3" type="ORF">FSB_LOCUS60283</name>
</gene>
<evidence type="ECO:0000259" key="2">
    <source>
        <dbReference type="Pfam" id="PF13966"/>
    </source>
</evidence>